<organism evidence="1">
    <name type="scientific">marine sediment metagenome</name>
    <dbReference type="NCBI Taxonomy" id="412755"/>
    <lineage>
        <taxon>unclassified sequences</taxon>
        <taxon>metagenomes</taxon>
        <taxon>ecological metagenomes</taxon>
    </lineage>
</organism>
<protein>
    <submittedName>
        <fullName evidence="1">Uncharacterized protein</fullName>
    </submittedName>
</protein>
<proteinExistence type="predicted"/>
<dbReference type="EMBL" id="LAZR01013339">
    <property type="protein sequence ID" value="KKM22400.1"/>
    <property type="molecule type" value="Genomic_DNA"/>
</dbReference>
<gene>
    <name evidence="1" type="ORF">LCGC14_1625720</name>
</gene>
<reference evidence="1" key="1">
    <citation type="journal article" date="2015" name="Nature">
        <title>Complex archaea that bridge the gap between prokaryotes and eukaryotes.</title>
        <authorList>
            <person name="Spang A."/>
            <person name="Saw J.H."/>
            <person name="Jorgensen S.L."/>
            <person name="Zaremba-Niedzwiedzka K."/>
            <person name="Martijn J."/>
            <person name="Lind A.E."/>
            <person name="van Eijk R."/>
            <person name="Schleper C."/>
            <person name="Guy L."/>
            <person name="Ettema T.J."/>
        </authorList>
    </citation>
    <scope>NUCLEOTIDE SEQUENCE</scope>
</reference>
<accession>A0A0F9L3U3</accession>
<dbReference type="AlphaFoldDB" id="A0A0F9L3U3"/>
<sequence>MKLIKESILNKIQVAAEVNGALLEHNLVVVTKTKRGDANPVYAIYACQGELIGGELHEFGDHDRDTREEEGQQ</sequence>
<name>A0A0F9L3U3_9ZZZZ</name>
<comment type="caution">
    <text evidence="1">The sequence shown here is derived from an EMBL/GenBank/DDBJ whole genome shotgun (WGS) entry which is preliminary data.</text>
</comment>
<evidence type="ECO:0000313" key="1">
    <source>
        <dbReference type="EMBL" id="KKM22400.1"/>
    </source>
</evidence>